<dbReference type="GO" id="GO:0046872">
    <property type="term" value="F:metal ion binding"/>
    <property type="evidence" value="ECO:0007669"/>
    <property type="project" value="UniProtKB-KW"/>
</dbReference>
<evidence type="ECO:0000256" key="5">
    <source>
        <dbReference type="SAM" id="MobiDB-lite"/>
    </source>
</evidence>
<protein>
    <submittedName>
        <fullName evidence="6">Zinc ABC transporter solute-binding protein</fullName>
    </submittedName>
</protein>
<evidence type="ECO:0000256" key="3">
    <source>
        <dbReference type="ARBA" id="ARBA00022723"/>
    </source>
</evidence>
<dbReference type="PANTHER" id="PTHR42953:SF1">
    <property type="entry name" value="METAL-BINDING PROTEIN HI_0362-RELATED"/>
    <property type="match status" value="1"/>
</dbReference>
<organism evidence="6 7">
    <name type="scientific">Kocuria subflava</name>
    <dbReference type="NCBI Taxonomy" id="1736139"/>
    <lineage>
        <taxon>Bacteria</taxon>
        <taxon>Bacillati</taxon>
        <taxon>Actinomycetota</taxon>
        <taxon>Actinomycetes</taxon>
        <taxon>Micrococcales</taxon>
        <taxon>Micrococcaceae</taxon>
        <taxon>Kocuria</taxon>
    </lineage>
</organism>
<evidence type="ECO:0000313" key="7">
    <source>
        <dbReference type="Proteomes" id="UP000521379"/>
    </source>
</evidence>
<evidence type="ECO:0000256" key="4">
    <source>
        <dbReference type="ARBA" id="ARBA00022729"/>
    </source>
</evidence>
<dbReference type="AlphaFoldDB" id="A0A846TWE7"/>
<evidence type="ECO:0000256" key="1">
    <source>
        <dbReference type="ARBA" id="ARBA00004196"/>
    </source>
</evidence>
<name>A0A846TWE7_9MICC</name>
<reference evidence="6 7" key="1">
    <citation type="submission" date="2020-02" db="EMBL/GenBank/DDBJ databases">
        <authorList>
            <person name="Sun Q."/>
        </authorList>
    </citation>
    <scope>NUCLEOTIDE SEQUENCE [LARGE SCALE GENOMIC DNA]</scope>
    <source>
        <strain evidence="6 7">YIM 13062</strain>
    </source>
</reference>
<keyword evidence="7" id="KW-1185">Reference proteome</keyword>
<sequence>MAVAGVAALVLAGCTGGSNDSGADDGHLTVVTTTSVYADVVQQVTGDSGGAGDVSVEALIDSAAQDPHSYEATPTDRLMVQDADLVVLNGGGYDVFMEELAQDAGVPVVNAVEVSGLEGAADAGHDHGSQDSATQDSSAEAGDHDGHDHGSFNEHIWYNPASMGAVGQAVAQELGSLDEANASTYSQNAAQFARETQDIQDRAEQLHLHGDYVATEPVADHLLEAAGLHNVTPTAFTVAVEDGTDAAPLVYDQVRSTLEDDAALLVYNEQTSTGQSQDLRTVAEAADLPVLAVSETLPEEMNYLQWMDQNIQDLQAVDGLERTTESHDH</sequence>
<dbReference type="PANTHER" id="PTHR42953">
    <property type="entry name" value="HIGH-AFFINITY ZINC UPTAKE SYSTEM PROTEIN ZNUA-RELATED"/>
    <property type="match status" value="1"/>
</dbReference>
<evidence type="ECO:0000313" key="6">
    <source>
        <dbReference type="EMBL" id="NKE10072.1"/>
    </source>
</evidence>
<dbReference type="GO" id="GO:0030313">
    <property type="term" value="C:cell envelope"/>
    <property type="evidence" value="ECO:0007669"/>
    <property type="project" value="UniProtKB-SubCell"/>
</dbReference>
<dbReference type="InterPro" id="IPR050492">
    <property type="entry name" value="Bact_metal-bind_prot9"/>
</dbReference>
<proteinExistence type="predicted"/>
<comment type="subcellular location">
    <subcellularLocation>
        <location evidence="1">Cell envelope</location>
    </subcellularLocation>
</comment>
<evidence type="ECO:0000256" key="2">
    <source>
        <dbReference type="ARBA" id="ARBA00022448"/>
    </source>
</evidence>
<keyword evidence="3" id="KW-0479">Metal-binding</keyword>
<dbReference type="Proteomes" id="UP000521379">
    <property type="component" value="Unassembled WGS sequence"/>
</dbReference>
<comment type="caution">
    <text evidence="6">The sequence shown here is derived from an EMBL/GenBank/DDBJ whole genome shotgun (WGS) entry which is preliminary data.</text>
</comment>
<keyword evidence="2" id="KW-0813">Transport</keyword>
<accession>A0A846TWE7</accession>
<dbReference type="Pfam" id="PF01297">
    <property type="entry name" value="ZnuA"/>
    <property type="match status" value="1"/>
</dbReference>
<feature type="region of interest" description="Disordered" evidence="5">
    <location>
        <begin position="120"/>
        <end position="155"/>
    </location>
</feature>
<gene>
    <name evidence="6" type="ORF">GTW58_09035</name>
</gene>
<dbReference type="GO" id="GO:0030001">
    <property type="term" value="P:metal ion transport"/>
    <property type="evidence" value="ECO:0007669"/>
    <property type="project" value="InterPro"/>
</dbReference>
<keyword evidence="4" id="KW-0732">Signal</keyword>
<feature type="compositionally biased region" description="Basic and acidic residues" evidence="5">
    <location>
        <begin position="141"/>
        <end position="152"/>
    </location>
</feature>
<dbReference type="SUPFAM" id="SSF53807">
    <property type="entry name" value="Helical backbone' metal receptor"/>
    <property type="match status" value="1"/>
</dbReference>
<dbReference type="EMBL" id="JAAVUN010000016">
    <property type="protein sequence ID" value="NKE10072.1"/>
    <property type="molecule type" value="Genomic_DNA"/>
</dbReference>
<dbReference type="Gene3D" id="3.40.50.1980">
    <property type="entry name" value="Nitrogenase molybdenum iron protein domain"/>
    <property type="match status" value="1"/>
</dbReference>
<dbReference type="InterPro" id="IPR006127">
    <property type="entry name" value="ZnuA-like"/>
</dbReference>